<accession>A0A9P8CG13</accession>
<reference evidence="2" key="1">
    <citation type="journal article" date="2021" name="IMA Fungus">
        <title>Genomic characterization of three marine fungi, including Emericellopsis atlantica sp. nov. with signatures of a generalist lifestyle and marine biomass degradation.</title>
        <authorList>
            <person name="Hagestad O.C."/>
            <person name="Hou L."/>
            <person name="Andersen J.H."/>
            <person name="Hansen E.H."/>
            <person name="Altermark B."/>
            <person name="Li C."/>
            <person name="Kuhnert E."/>
            <person name="Cox R.J."/>
            <person name="Crous P.W."/>
            <person name="Spatafora J.W."/>
            <person name="Lail K."/>
            <person name="Amirebrahimi M."/>
            <person name="Lipzen A."/>
            <person name="Pangilinan J."/>
            <person name="Andreopoulos W."/>
            <person name="Hayes R.D."/>
            <person name="Ng V."/>
            <person name="Grigoriev I.V."/>
            <person name="Jackson S.A."/>
            <person name="Sutton T.D.S."/>
            <person name="Dobson A.D.W."/>
            <person name="Rama T."/>
        </authorList>
    </citation>
    <scope>NUCLEOTIDE SEQUENCE</scope>
    <source>
        <strain evidence="2">TRa3180A</strain>
    </source>
</reference>
<evidence type="ECO:0000313" key="2">
    <source>
        <dbReference type="EMBL" id="KAG9243931.1"/>
    </source>
</evidence>
<feature type="transmembrane region" description="Helical" evidence="1">
    <location>
        <begin position="155"/>
        <end position="179"/>
    </location>
</feature>
<dbReference type="AlphaFoldDB" id="A0A9P8CG13"/>
<keyword evidence="1" id="KW-1133">Transmembrane helix</keyword>
<comment type="caution">
    <text evidence="2">The sequence shown here is derived from an EMBL/GenBank/DDBJ whole genome shotgun (WGS) entry which is preliminary data.</text>
</comment>
<feature type="non-terminal residue" evidence="2">
    <location>
        <position position="1"/>
    </location>
</feature>
<sequence length="203" mass="22331">RRARSYAVNQALKNKQRMRQETCSDSHVCSKDSVERPAGKSKSTHTRTTFATLTSLSADQLDSFQTLSVSSLRLQRLLSDREQARQAAEPAFSVGGELALHSFHNIFRTGLDDPALLNADTLTLMLAATDGNVDRECLCFQSKAMSFSWARMSPLTLATLIPTIQAILLLAGAEVWALSIPCLRPGLLMYISIDRNALFVTVV</sequence>
<evidence type="ECO:0000313" key="3">
    <source>
        <dbReference type="Proteomes" id="UP000887226"/>
    </source>
</evidence>
<name>A0A9P8CG13_9HELO</name>
<keyword evidence="3" id="KW-1185">Reference proteome</keyword>
<keyword evidence="1" id="KW-0472">Membrane</keyword>
<proteinExistence type="predicted"/>
<gene>
    <name evidence="2" type="ORF">BJ878DRAFT_422509</name>
</gene>
<dbReference type="Proteomes" id="UP000887226">
    <property type="component" value="Unassembled WGS sequence"/>
</dbReference>
<protein>
    <submittedName>
        <fullName evidence="2">Uncharacterized protein</fullName>
    </submittedName>
</protein>
<dbReference type="EMBL" id="MU253941">
    <property type="protein sequence ID" value="KAG9243931.1"/>
    <property type="molecule type" value="Genomic_DNA"/>
</dbReference>
<keyword evidence="1" id="KW-0812">Transmembrane</keyword>
<dbReference type="OrthoDB" id="2130169at2759"/>
<organism evidence="2 3">
    <name type="scientific">Calycina marina</name>
    <dbReference type="NCBI Taxonomy" id="1763456"/>
    <lineage>
        <taxon>Eukaryota</taxon>
        <taxon>Fungi</taxon>
        <taxon>Dikarya</taxon>
        <taxon>Ascomycota</taxon>
        <taxon>Pezizomycotina</taxon>
        <taxon>Leotiomycetes</taxon>
        <taxon>Helotiales</taxon>
        <taxon>Pezizellaceae</taxon>
        <taxon>Calycina</taxon>
    </lineage>
</organism>
<evidence type="ECO:0000256" key="1">
    <source>
        <dbReference type="SAM" id="Phobius"/>
    </source>
</evidence>